<comment type="caution">
    <text evidence="4">The sequence shown here is derived from an EMBL/GenBank/DDBJ whole genome shotgun (WGS) entry which is preliminary data.</text>
</comment>
<dbReference type="PROSITE" id="PS51186">
    <property type="entry name" value="GNAT"/>
    <property type="match status" value="1"/>
</dbReference>
<organism evidence="4 5">
    <name type="scientific">Ahrensia marina</name>
    <dbReference type="NCBI Taxonomy" id="1514904"/>
    <lineage>
        <taxon>Bacteria</taxon>
        <taxon>Pseudomonadati</taxon>
        <taxon>Pseudomonadota</taxon>
        <taxon>Alphaproteobacteria</taxon>
        <taxon>Hyphomicrobiales</taxon>
        <taxon>Ahrensiaceae</taxon>
        <taxon>Ahrensia</taxon>
    </lineage>
</organism>
<dbReference type="PANTHER" id="PTHR43877">
    <property type="entry name" value="AMINOALKYLPHOSPHONATE N-ACETYLTRANSFERASE-RELATED-RELATED"/>
    <property type="match status" value="1"/>
</dbReference>
<evidence type="ECO:0000256" key="1">
    <source>
        <dbReference type="ARBA" id="ARBA00022679"/>
    </source>
</evidence>
<dbReference type="Pfam" id="PF00583">
    <property type="entry name" value="Acetyltransf_1"/>
    <property type="match status" value="1"/>
</dbReference>
<gene>
    <name evidence="4" type="ORF">SU32_14705</name>
</gene>
<dbReference type="Gene3D" id="3.40.630.30">
    <property type="match status" value="1"/>
</dbReference>
<accession>A0A0N0VL14</accession>
<evidence type="ECO:0000256" key="2">
    <source>
        <dbReference type="ARBA" id="ARBA00023315"/>
    </source>
</evidence>
<dbReference type="EMBL" id="JXMU01000026">
    <property type="protein sequence ID" value="KPB00264.1"/>
    <property type="molecule type" value="Genomic_DNA"/>
</dbReference>
<keyword evidence="2" id="KW-0012">Acyltransferase</keyword>
<dbReference type="SUPFAM" id="SSF55729">
    <property type="entry name" value="Acyl-CoA N-acyltransferases (Nat)"/>
    <property type="match status" value="1"/>
</dbReference>
<keyword evidence="5" id="KW-1185">Reference proteome</keyword>
<dbReference type="GO" id="GO:0016747">
    <property type="term" value="F:acyltransferase activity, transferring groups other than amino-acyl groups"/>
    <property type="evidence" value="ECO:0007669"/>
    <property type="project" value="InterPro"/>
</dbReference>
<dbReference type="CDD" id="cd04301">
    <property type="entry name" value="NAT_SF"/>
    <property type="match status" value="1"/>
</dbReference>
<proteinExistence type="predicted"/>
<protein>
    <submittedName>
        <fullName evidence="4">GCN5 family acetyltransferase</fullName>
    </submittedName>
</protein>
<dbReference type="STRING" id="1514904.SU32_14705"/>
<dbReference type="AlphaFoldDB" id="A0A0N0VL14"/>
<evidence type="ECO:0000313" key="4">
    <source>
        <dbReference type="EMBL" id="KPB00264.1"/>
    </source>
</evidence>
<name>A0A0N0VL14_9HYPH</name>
<evidence type="ECO:0000313" key="5">
    <source>
        <dbReference type="Proteomes" id="UP000038011"/>
    </source>
</evidence>
<keyword evidence="1 4" id="KW-0808">Transferase</keyword>
<reference evidence="4 5" key="1">
    <citation type="submission" date="2015-01" db="EMBL/GenBank/DDBJ databases">
        <title>Ahrensia donghaiensis sp. nov., a novel dimethylsulphoniopropionate-cleavage bacterium isolated from seawater and emended descriptions of the genus Ahrensia and Ahrensia kielensis.</title>
        <authorList>
            <person name="Liu J."/>
        </authorList>
    </citation>
    <scope>NUCLEOTIDE SEQUENCE [LARGE SCALE GENOMIC DNA]</scope>
    <source>
        <strain evidence="4 5">LZD062</strain>
    </source>
</reference>
<evidence type="ECO:0000259" key="3">
    <source>
        <dbReference type="PROSITE" id="PS51186"/>
    </source>
</evidence>
<dbReference type="InterPro" id="IPR050832">
    <property type="entry name" value="Bact_Acetyltransf"/>
</dbReference>
<feature type="domain" description="N-acetyltransferase" evidence="3">
    <location>
        <begin position="118"/>
        <end position="255"/>
    </location>
</feature>
<dbReference type="InterPro" id="IPR000182">
    <property type="entry name" value="GNAT_dom"/>
</dbReference>
<dbReference type="Proteomes" id="UP000038011">
    <property type="component" value="Unassembled WGS sequence"/>
</dbReference>
<sequence>MIPVPELSLVRRLEAVGFRAWPAASVHYDGSWAVRLTASHPSRRLNSVNPLDPADQRDFESRIARMEHRFASYNRPLVFRLSPLAPSTLAAHFDKEGWQRVAETRVLKADLKELDLDSGIDQLPGKDIGRFVDASISIRAEDPERKPGLTEVLESIRPPNGMFVMEDSTGPVACALCVRDNDMAGLFDIGVCQDCQGMGYGRSIVRTALRWARQQGAKTAWLQVESANKGANALYSRLGFEEVYSYVYRMKKSDRHG</sequence>
<dbReference type="PATRIC" id="fig|1514904.3.peg.2079"/>
<dbReference type="InterPro" id="IPR016181">
    <property type="entry name" value="Acyl_CoA_acyltransferase"/>
</dbReference>